<keyword evidence="1" id="KW-0812">Transmembrane</keyword>
<evidence type="ECO:0000313" key="2">
    <source>
        <dbReference type="EMBL" id="MQL53639.1"/>
    </source>
</evidence>
<dbReference type="AlphaFoldDB" id="A0A6N7IVS3"/>
<sequence length="329" mass="36135">MPVLTSLQRRALVEGAFFAALTVIIALFGLYLPPLFFVTVLFTPLPLALAVRRHNLKTGAMAMVVAGLLLFMLAGRPVTVLLLVIQTGPLGLLLGLLFKNQVRAGPGLALAAAAAVLLTLTGFGVAFGLTGINPLVVGPEMRGVMEQVLQWYQERGLVDANAARELRYMMDEGIRLVSILLPANLVVWSLVSVFITYTTAQRLFHRMGYPVAALPPFNRWRYPWYMLWGLILGLGLVIAGDTPGYGGLSTAGKNILYVSGFLYLVQGLSVAAYYYGRWPLSRMVKLLLLVMLVLYWPFVTVTLVTLGVLDSIWNIRKIGQKDQEKGGRR</sequence>
<feature type="transmembrane region" description="Helical" evidence="1">
    <location>
        <begin position="222"/>
        <end position="240"/>
    </location>
</feature>
<proteinExistence type="predicted"/>
<reference evidence="2 3" key="1">
    <citation type="submission" date="2019-10" db="EMBL/GenBank/DDBJ databases">
        <title>Comparative genomics of sulfur disproportionating microorganisms.</title>
        <authorList>
            <person name="Ward L.M."/>
            <person name="Bertran E."/>
            <person name="Johnston D."/>
        </authorList>
    </citation>
    <scope>NUCLEOTIDE SEQUENCE [LARGE SCALE GENOMIC DNA]</scope>
    <source>
        <strain evidence="2 3">DSM 14055</strain>
    </source>
</reference>
<dbReference type="Proteomes" id="UP000441717">
    <property type="component" value="Unassembled WGS sequence"/>
</dbReference>
<feature type="transmembrane region" description="Helical" evidence="1">
    <location>
        <begin position="286"/>
        <end position="309"/>
    </location>
</feature>
<evidence type="ECO:0000256" key="1">
    <source>
        <dbReference type="SAM" id="Phobius"/>
    </source>
</evidence>
<accession>A0A6N7IVS3</accession>
<name>A0A6N7IVS3_9FIRM</name>
<dbReference type="OrthoDB" id="1726902at2"/>
<keyword evidence="3" id="KW-1185">Reference proteome</keyword>
<protein>
    <submittedName>
        <fullName evidence="2">DUF2232 domain-containing protein</fullName>
    </submittedName>
</protein>
<dbReference type="PANTHER" id="PTHR41324:SF1">
    <property type="entry name" value="DUF2232 DOMAIN-CONTAINING PROTEIN"/>
    <property type="match status" value="1"/>
</dbReference>
<feature type="transmembrane region" description="Helical" evidence="1">
    <location>
        <begin position="176"/>
        <end position="197"/>
    </location>
</feature>
<organism evidence="2 3">
    <name type="scientific">Desulfofundulus thermobenzoicus</name>
    <dbReference type="NCBI Taxonomy" id="29376"/>
    <lineage>
        <taxon>Bacteria</taxon>
        <taxon>Bacillati</taxon>
        <taxon>Bacillota</taxon>
        <taxon>Clostridia</taxon>
        <taxon>Eubacteriales</taxon>
        <taxon>Peptococcaceae</taxon>
        <taxon>Desulfofundulus</taxon>
    </lineage>
</organism>
<keyword evidence="1" id="KW-0472">Membrane</keyword>
<feature type="transmembrane region" description="Helical" evidence="1">
    <location>
        <begin position="255"/>
        <end position="274"/>
    </location>
</feature>
<dbReference type="EMBL" id="WHYR01000058">
    <property type="protein sequence ID" value="MQL53639.1"/>
    <property type="molecule type" value="Genomic_DNA"/>
</dbReference>
<keyword evidence="1" id="KW-1133">Transmembrane helix</keyword>
<dbReference type="PANTHER" id="PTHR41324">
    <property type="entry name" value="MEMBRANE PROTEIN-RELATED"/>
    <property type="match status" value="1"/>
</dbReference>
<feature type="transmembrane region" description="Helical" evidence="1">
    <location>
        <begin position="58"/>
        <end position="74"/>
    </location>
</feature>
<comment type="caution">
    <text evidence="2">The sequence shown here is derived from an EMBL/GenBank/DDBJ whole genome shotgun (WGS) entry which is preliminary data.</text>
</comment>
<feature type="transmembrane region" description="Helical" evidence="1">
    <location>
        <begin position="110"/>
        <end position="132"/>
    </location>
</feature>
<dbReference type="Pfam" id="PF09991">
    <property type="entry name" value="DUF2232"/>
    <property type="match status" value="1"/>
</dbReference>
<evidence type="ECO:0000313" key="3">
    <source>
        <dbReference type="Proteomes" id="UP000441717"/>
    </source>
</evidence>
<dbReference type="InterPro" id="IPR018710">
    <property type="entry name" value="DUF2232"/>
</dbReference>
<gene>
    <name evidence="2" type="ORF">GFC01_15490</name>
</gene>